<dbReference type="InterPro" id="IPR002379">
    <property type="entry name" value="ATPase_proteolipid_c-like_dom"/>
</dbReference>
<dbReference type="NCBIfam" id="TIGR01100">
    <property type="entry name" value="V_ATP_synt_C"/>
    <property type="match status" value="1"/>
</dbReference>
<evidence type="ECO:0000256" key="4">
    <source>
        <dbReference type="ARBA" id="ARBA00022554"/>
    </source>
</evidence>
<accession>A0A7S3QTQ4</accession>
<comment type="subunit">
    <text evidence="10">V-ATPase is a heteromultimeric enzyme composed of a peripheral catalytic V1 complex attached to an integral membrane V0 proton pore complex.</text>
</comment>
<dbReference type="Gene3D" id="1.20.120.610">
    <property type="entry name" value="lithium bound rotor ring of v- atpase"/>
    <property type="match status" value="1"/>
</dbReference>
<evidence type="ECO:0000256" key="7">
    <source>
        <dbReference type="ARBA" id="ARBA00022989"/>
    </source>
</evidence>
<keyword evidence="5 10" id="KW-0812">Transmembrane</keyword>
<keyword evidence="9 10" id="KW-0472">Membrane</keyword>
<keyword evidence="3 10" id="KW-0813">Transport</keyword>
<dbReference type="CDD" id="cd18176">
    <property type="entry name" value="ATP-synt_Vo_c_ATP6C_rpt2"/>
    <property type="match status" value="1"/>
</dbReference>
<dbReference type="EMBL" id="HBIP01013854">
    <property type="protein sequence ID" value="CAE0492902.1"/>
    <property type="molecule type" value="Transcribed_RNA"/>
</dbReference>
<comment type="function">
    <text evidence="10">Proton-conducting pore forming subunit of the membrane integral V0 complex of vacuolar ATPase. V-ATPase is responsible for acidifying a variety of intracellular compartments in eukaryotic cells.</text>
</comment>
<dbReference type="PRINTS" id="PR00122">
    <property type="entry name" value="VACATPASE"/>
</dbReference>
<reference evidence="12" key="1">
    <citation type="submission" date="2021-01" db="EMBL/GenBank/DDBJ databases">
        <authorList>
            <person name="Corre E."/>
            <person name="Pelletier E."/>
            <person name="Niang G."/>
            <person name="Scheremetjew M."/>
            <person name="Finn R."/>
            <person name="Kale V."/>
            <person name="Holt S."/>
            <person name="Cochrane G."/>
            <person name="Meng A."/>
            <person name="Brown T."/>
            <person name="Cohen L."/>
        </authorList>
    </citation>
    <scope>NUCLEOTIDE SEQUENCE</scope>
    <source>
        <strain evidence="12">CCMP1320</strain>
    </source>
</reference>
<evidence type="ECO:0000256" key="6">
    <source>
        <dbReference type="ARBA" id="ARBA00022781"/>
    </source>
</evidence>
<sequence>MSSSGQDVAPFFGFMGASAALVFSCMGASYGTAKSGVGIASMGVMRPELVMKSIVPVVMAGVLGIYGLIIAVIISTGVNPGTYTLFDGFAHLASGLACGLAGLAAGMAIGIVGDAGVRANAQQPKLFVGMILILIFAEALALYGLIVGIILSSKAGQQGGEAPP</sequence>
<feature type="transmembrane region" description="Helical" evidence="10">
    <location>
        <begin position="126"/>
        <end position="151"/>
    </location>
</feature>
<evidence type="ECO:0000259" key="11">
    <source>
        <dbReference type="Pfam" id="PF00137"/>
    </source>
</evidence>
<dbReference type="GO" id="GO:0046961">
    <property type="term" value="F:proton-transporting ATPase activity, rotational mechanism"/>
    <property type="evidence" value="ECO:0007669"/>
    <property type="project" value="InterPro"/>
</dbReference>
<dbReference type="Pfam" id="PF00137">
    <property type="entry name" value="ATP-synt_C"/>
    <property type="match status" value="2"/>
</dbReference>
<dbReference type="SUPFAM" id="SSF81333">
    <property type="entry name" value="F1F0 ATP synthase subunit C"/>
    <property type="match status" value="2"/>
</dbReference>
<feature type="transmembrane region" description="Helical" evidence="10">
    <location>
        <begin position="89"/>
        <end position="114"/>
    </location>
</feature>
<dbReference type="FunFam" id="1.20.120.610:FF:000003">
    <property type="entry name" value="V-type proton ATPase proteolipid subunit"/>
    <property type="match status" value="1"/>
</dbReference>
<proteinExistence type="inferred from homology"/>
<evidence type="ECO:0000256" key="1">
    <source>
        <dbReference type="ARBA" id="ARBA00004128"/>
    </source>
</evidence>
<dbReference type="AlphaFoldDB" id="A0A7S3QTQ4"/>
<evidence type="ECO:0000256" key="2">
    <source>
        <dbReference type="ARBA" id="ARBA00007296"/>
    </source>
</evidence>
<dbReference type="GO" id="GO:0033179">
    <property type="term" value="C:proton-transporting V-type ATPase, V0 domain"/>
    <property type="evidence" value="ECO:0007669"/>
    <property type="project" value="InterPro"/>
</dbReference>
<name>A0A7S3QTQ4_DUNTE</name>
<dbReference type="InterPro" id="IPR000245">
    <property type="entry name" value="ATPase_proteolipid_csu"/>
</dbReference>
<gene>
    <name evidence="12" type="ORF">DTER00134_LOCUS7975</name>
</gene>
<protein>
    <recommendedName>
        <fullName evidence="10">V-type proton ATPase proteolipid subunit</fullName>
    </recommendedName>
</protein>
<dbReference type="CDD" id="cd18175">
    <property type="entry name" value="ATP-synt_Vo_c_ATP6C_rpt1"/>
    <property type="match status" value="1"/>
</dbReference>
<comment type="subcellular location">
    <subcellularLocation>
        <location evidence="1 10">Vacuole membrane</location>
        <topology evidence="1 10">Multi-pass membrane protein</topology>
    </subcellularLocation>
</comment>
<evidence type="ECO:0000256" key="9">
    <source>
        <dbReference type="ARBA" id="ARBA00023136"/>
    </source>
</evidence>
<feature type="transmembrane region" description="Helical" evidence="10">
    <location>
        <begin position="12"/>
        <end position="33"/>
    </location>
</feature>
<comment type="similarity">
    <text evidence="2 10">Belongs to the V-ATPase proteolipid subunit family.</text>
</comment>
<evidence type="ECO:0000256" key="8">
    <source>
        <dbReference type="ARBA" id="ARBA00023065"/>
    </source>
</evidence>
<keyword evidence="4 10" id="KW-0926">Vacuole</keyword>
<keyword evidence="7 10" id="KW-1133">Transmembrane helix</keyword>
<evidence type="ECO:0000313" key="12">
    <source>
        <dbReference type="EMBL" id="CAE0492902.1"/>
    </source>
</evidence>
<keyword evidence="6 10" id="KW-0375">Hydrogen ion transport</keyword>
<dbReference type="InterPro" id="IPR035921">
    <property type="entry name" value="F/V-ATP_Csub_sf"/>
</dbReference>
<organism evidence="12">
    <name type="scientific">Dunaliella tertiolecta</name>
    <name type="common">Green alga</name>
    <dbReference type="NCBI Taxonomy" id="3047"/>
    <lineage>
        <taxon>Eukaryota</taxon>
        <taxon>Viridiplantae</taxon>
        <taxon>Chlorophyta</taxon>
        <taxon>core chlorophytes</taxon>
        <taxon>Chlorophyceae</taxon>
        <taxon>CS clade</taxon>
        <taxon>Chlamydomonadales</taxon>
        <taxon>Dunaliellaceae</taxon>
        <taxon>Dunaliella</taxon>
    </lineage>
</organism>
<keyword evidence="8 10" id="KW-0406">Ion transport</keyword>
<evidence type="ECO:0000256" key="10">
    <source>
        <dbReference type="RuleBase" id="RU363060"/>
    </source>
</evidence>
<feature type="transmembrane region" description="Helical" evidence="10">
    <location>
        <begin position="54"/>
        <end position="77"/>
    </location>
</feature>
<dbReference type="GO" id="GO:0005774">
    <property type="term" value="C:vacuolar membrane"/>
    <property type="evidence" value="ECO:0007669"/>
    <property type="project" value="UniProtKB-SubCell"/>
</dbReference>
<evidence type="ECO:0000256" key="3">
    <source>
        <dbReference type="ARBA" id="ARBA00022448"/>
    </source>
</evidence>
<dbReference type="PANTHER" id="PTHR10263">
    <property type="entry name" value="V-TYPE PROTON ATPASE PROTEOLIPID SUBUNIT"/>
    <property type="match status" value="1"/>
</dbReference>
<feature type="domain" description="V-ATPase proteolipid subunit C-like" evidence="11">
    <location>
        <begin position="92"/>
        <end position="151"/>
    </location>
</feature>
<dbReference type="InterPro" id="IPR011555">
    <property type="entry name" value="ATPase_proteolipid_su_C_euk"/>
</dbReference>
<evidence type="ECO:0000256" key="5">
    <source>
        <dbReference type="ARBA" id="ARBA00022692"/>
    </source>
</evidence>
<feature type="domain" description="V-ATPase proteolipid subunit C-like" evidence="11">
    <location>
        <begin position="15"/>
        <end position="74"/>
    </location>
</feature>